<dbReference type="OrthoDB" id="10254665at2759"/>
<dbReference type="Proteomes" id="UP000094389">
    <property type="component" value="Unassembled WGS sequence"/>
</dbReference>
<comment type="subcellular location">
    <subcellularLocation>
        <location evidence="1 6">Nucleus</location>
    </subcellularLocation>
</comment>
<reference evidence="7" key="1">
    <citation type="submission" date="2014-12" db="EMBL/GenBank/DDBJ databases">
        <authorList>
            <person name="Jaenicke S."/>
        </authorList>
    </citation>
    <scope>NUCLEOTIDE SEQUENCE [LARGE SCALE GENOMIC DNA]</scope>
    <source>
        <strain evidence="7">CBS1600</strain>
    </source>
</reference>
<dbReference type="OMA" id="TRCRPYQ"/>
<evidence type="ECO:0000256" key="5">
    <source>
        <dbReference type="ARBA" id="ARBA00023242"/>
    </source>
</evidence>
<comment type="function">
    <text evidence="6">Substrate-binding subunit of tRNA (adenine-N1-)-methyltransferase, which catalyzes the formation of N1-methyladenine at position 58 (m1A58) in initiator methionyl-tRNA.</text>
</comment>
<sequence length="444" mass="50621">MTFIKRQTTVQYHQFCLIRLPSEGIKIVEIRPQGIVKLGKFGTFAVDQIVGFPYGQSFEILDDNNVRPIQGSLVELEDDEQDDSLKEKIQYLRQLDVESSETNRDLVDIGNATQELTQEEIETLKKTSNGANIGEAIIDKLIKSHVNFSQKTKHSQEKYLRRKQQKFLRRFTVDLLGPSQLLQYFLEKDPTKVLDMSEESMGLLLSLANVQPGGRYLVIDETGGVIVNALLDRMRGSGELLVVHENEHPNHSALKYSNFEPSVIDRMVKTINLLQFFEPEDERVQWNDLSQQEIEEMKSSKKAHYYRRRDNAIQINDAIDNAVKGDFDALIIVSTLYTPTLVKKMIAKVGGSRPIVVYSQYKEPLVETQVESMQNLELLAPTLHETRCRPYQTIIGRLHPLMTMKGGGGYLFHAIRVFPLQEGVQAVGRGIKKRKIDDQQSVDS</sequence>
<organism evidence="7 9">
    <name type="scientific">Cyberlindnera jadinii (strain ATCC 18201 / CBS 1600 / BCRC 20928 / JCM 3617 / NBRC 0987 / NRRL Y-1542)</name>
    <name type="common">Torula yeast</name>
    <name type="synonym">Candida utilis</name>
    <dbReference type="NCBI Taxonomy" id="983966"/>
    <lineage>
        <taxon>Eukaryota</taxon>
        <taxon>Fungi</taxon>
        <taxon>Dikarya</taxon>
        <taxon>Ascomycota</taxon>
        <taxon>Saccharomycotina</taxon>
        <taxon>Saccharomycetes</taxon>
        <taxon>Phaffomycetales</taxon>
        <taxon>Phaffomycetaceae</taxon>
        <taxon>Cyberlindnera</taxon>
    </lineage>
</organism>
<dbReference type="EMBL" id="KV453925">
    <property type="protein sequence ID" value="ODV75786.1"/>
    <property type="molecule type" value="Genomic_DNA"/>
</dbReference>
<dbReference type="PIRSF" id="PIRSF038170">
    <property type="entry name" value="tRNA_m1A_mtfrase"/>
    <property type="match status" value="1"/>
</dbReference>
<reference evidence="9" key="2">
    <citation type="journal article" date="2015" name="J. Biotechnol.">
        <title>The structure of the Cyberlindnera jadinii genome and its relation to Candida utilis analyzed by the occurrence of single nucleotide polymorphisms.</title>
        <authorList>
            <person name="Rupp O."/>
            <person name="Brinkrolf K."/>
            <person name="Buerth C."/>
            <person name="Kunigo M."/>
            <person name="Schneider J."/>
            <person name="Jaenicke S."/>
            <person name="Goesmann A."/>
            <person name="Puehler A."/>
            <person name="Jaeger K.-E."/>
            <person name="Ernst J.F."/>
        </authorList>
    </citation>
    <scope>NUCLEOTIDE SEQUENCE [LARGE SCALE GENOMIC DNA]</scope>
    <source>
        <strain evidence="9">ATCC 18201 / CBS 1600 / BCRC 20928 / JCM 3617 / NBRC 0987 / NRRL Y-1542</strain>
    </source>
</reference>
<keyword evidence="10" id="KW-1185">Reference proteome</keyword>
<dbReference type="AlphaFoldDB" id="A0A0H5BYR0"/>
<evidence type="ECO:0000256" key="6">
    <source>
        <dbReference type="PIRNR" id="PIRNR038170"/>
    </source>
</evidence>
<comment type="similarity">
    <text evidence="2 6">Belongs to the TRM6/GCD10 family.</text>
</comment>
<name>A0A0H5BYR0_CYBJN</name>
<dbReference type="Pfam" id="PF04189">
    <property type="entry name" value="Gcd10p"/>
    <property type="match status" value="1"/>
</dbReference>
<dbReference type="EMBL" id="CDQK01000001">
    <property type="protein sequence ID" value="CEP20501.1"/>
    <property type="molecule type" value="Genomic_DNA"/>
</dbReference>
<dbReference type="GO" id="GO:0005634">
    <property type="term" value="C:nucleus"/>
    <property type="evidence" value="ECO:0007669"/>
    <property type="project" value="UniProtKB-SubCell"/>
</dbReference>
<evidence type="ECO:0000313" key="8">
    <source>
        <dbReference type="EMBL" id="ODV75786.1"/>
    </source>
</evidence>
<protein>
    <recommendedName>
        <fullName evidence="3 6">tRNA (adenine(58)-N(1))-methyltransferase non-catalytic subunit TRM6</fullName>
    </recommendedName>
</protein>
<evidence type="ECO:0000313" key="9">
    <source>
        <dbReference type="Proteomes" id="UP000038830"/>
    </source>
</evidence>
<dbReference type="GO" id="GO:0030488">
    <property type="term" value="P:tRNA methylation"/>
    <property type="evidence" value="ECO:0007669"/>
    <property type="project" value="InterPro"/>
</dbReference>
<accession>A0A0H5BYR0</accession>
<dbReference type="PANTHER" id="PTHR12945">
    <property type="entry name" value="TRANSLATION INITIATION FACTOR EIF3-RELATED"/>
    <property type="match status" value="1"/>
</dbReference>
<evidence type="ECO:0000313" key="7">
    <source>
        <dbReference type="EMBL" id="CEP20501.1"/>
    </source>
</evidence>
<evidence type="ECO:0000256" key="2">
    <source>
        <dbReference type="ARBA" id="ARBA00008320"/>
    </source>
</evidence>
<reference evidence="8 10" key="3">
    <citation type="journal article" date="2016" name="Proc. Natl. Acad. Sci. U.S.A.">
        <title>Comparative genomics of biotechnologically important yeasts.</title>
        <authorList>
            <person name="Riley R."/>
            <person name="Haridas S."/>
            <person name="Wolfe K.H."/>
            <person name="Lopes M.R."/>
            <person name="Hittinger C.T."/>
            <person name="Goeker M."/>
            <person name="Salamov A.A."/>
            <person name="Wisecaver J.H."/>
            <person name="Long T.M."/>
            <person name="Calvey C.H."/>
            <person name="Aerts A.L."/>
            <person name="Barry K.W."/>
            <person name="Choi C."/>
            <person name="Clum A."/>
            <person name="Coughlan A.Y."/>
            <person name="Deshpande S."/>
            <person name="Douglass A.P."/>
            <person name="Hanson S.J."/>
            <person name="Klenk H.-P."/>
            <person name="LaButti K.M."/>
            <person name="Lapidus A."/>
            <person name="Lindquist E.A."/>
            <person name="Lipzen A.M."/>
            <person name="Meier-Kolthoff J.P."/>
            <person name="Ohm R.A."/>
            <person name="Otillar R.P."/>
            <person name="Pangilinan J.L."/>
            <person name="Peng Y."/>
            <person name="Rokas A."/>
            <person name="Rosa C.A."/>
            <person name="Scheuner C."/>
            <person name="Sibirny A.A."/>
            <person name="Slot J.C."/>
            <person name="Stielow J.B."/>
            <person name="Sun H."/>
            <person name="Kurtzman C.P."/>
            <person name="Blackwell M."/>
            <person name="Grigoriev I.V."/>
            <person name="Jeffries T.W."/>
        </authorList>
    </citation>
    <scope>NUCLEOTIDE SEQUENCE [LARGE SCALE GENOMIC DNA]</scope>
    <source>
        <strain evidence="10">ATCC 18201 / CBS 1600 / BCRC 20928 / JCM 3617 / NBRC 0987 / NRRL Y-1542</strain>
        <strain evidence="8">NRRL Y-1542</strain>
    </source>
</reference>
<accession>A0A1E4S8E7</accession>
<keyword evidence="5 6" id="KW-0539">Nucleus</keyword>
<dbReference type="STRING" id="983966.A0A0H5BYR0"/>
<proteinExistence type="inferred from homology"/>
<dbReference type="InterPro" id="IPR017423">
    <property type="entry name" value="TRM6"/>
</dbReference>
<keyword evidence="4 6" id="KW-0819">tRNA processing</keyword>
<evidence type="ECO:0000256" key="1">
    <source>
        <dbReference type="ARBA" id="ARBA00004123"/>
    </source>
</evidence>
<gene>
    <name evidence="7" type="ORF">BN1211_0380</name>
    <name evidence="8" type="ORF">CYBJADRAFT_121767</name>
</gene>
<dbReference type="GO" id="GO:0031515">
    <property type="term" value="C:tRNA (m1A) methyltransferase complex"/>
    <property type="evidence" value="ECO:0007669"/>
    <property type="project" value="UniProtKB-UniRule"/>
</dbReference>
<comment type="subunit">
    <text evidence="6">Heterotetramer.</text>
</comment>
<dbReference type="Proteomes" id="UP000038830">
    <property type="component" value="Unassembled WGS sequence"/>
</dbReference>
<evidence type="ECO:0000313" key="10">
    <source>
        <dbReference type="Proteomes" id="UP000094389"/>
    </source>
</evidence>
<dbReference type="PANTHER" id="PTHR12945:SF0">
    <property type="entry name" value="TRNA (ADENINE(58)-N(1))-METHYLTRANSFERASE NON-CATALYTIC SUBUNIT TRM6"/>
    <property type="match status" value="1"/>
</dbReference>
<evidence type="ECO:0000256" key="4">
    <source>
        <dbReference type="ARBA" id="ARBA00022694"/>
    </source>
</evidence>
<evidence type="ECO:0000256" key="3">
    <source>
        <dbReference type="ARBA" id="ARBA00021704"/>
    </source>
</evidence>